<keyword evidence="5 10" id="KW-1133">Transmembrane helix</keyword>
<feature type="domain" description="BIG2" evidence="12">
    <location>
        <begin position="1581"/>
        <end position="1658"/>
    </location>
</feature>
<evidence type="ECO:0000256" key="6">
    <source>
        <dbReference type="ARBA" id="ARBA00023136"/>
    </source>
</evidence>
<dbReference type="OrthoDB" id="361283at2759"/>
<sequence length="1983" mass="216979">MGFPAAAVRAAVLAAAVALASLPPLVALDVSGPHIADLNVLLPPRMTKPVEYRLQGSDGCFSWSWDHHDILSVQPEYNVSSRCSTSARLISIAPYNGRKETAVYATDLHNGITIRCKVFIDKISRIKIFHHAIKINLDELAPLRIRAFDDEENVFSSLVGLQFLWKLVPKSSEDDNSHYLVHVPLKETPLSDCGGFCGDLHTQIELEDRGVGSDLYVVKGIGIGHEVVSAQLLEPKLEHVMDMIVLTVAEAMSLDPPSPVFVTVGALIYYSLRVIRQNAAQVIELPSPHHRWYVTNSSVARVDSMMGIAHALNLGITNIIVEDSRVSGHVQISSFHVVTPDKLCLYMVPVTNASDPLVGAAPIPSSVVWYVFPGQEYIIDIRVFAEGADGNQIHITENNDLKLESDSLRYWDLFSVSKDVAITHNWQNSRLLKPVSPGRGYLTASLTYEKGNSEMAEVLKVVQEVNVCNKVKLIFGEDNEYRQIIHLPWAPGIYQEAQLKATGGCDKTLQDYKWFSSDKATVSISASGAVKAKRPGQVIIRVVSVFDSMNYDEVVIEVSVPSSMVMLPIFPVEVAVGTEMRAVVTLKTSTGVYFHRCDAFSSFVRWKLFSESECFRVIDKTWEARTSDMLPHNEGSKALYGYPCAWTYLYASGAGRAMLHATLSSESLSSFQFLDGPIILKAASPIAAYYPLVAYQAENGNRFGGYWVDLSRIFGGIQDSDSTSLDKLYLVPGSGMDVLLLGGPERWNHGVDFVETVNILGEPNLSVVDGVIVQQASSSGGRQYKILCQALGNYKLLFSRGNLVGADHPMPAIVKVELSVICSFPSSIVLLANEPVNTLDTIEAASNADRGPGRLRTAPVIVSNGCTIRLAAIGIHKTGRAFANSSSLCLRWELSGCEDLAHWSDTKSFERSEATWERFLVLHNVSGLCTVRASVIDFPETMASHLYKKAFSLLEGAEATLTDAIHLQLVSSLQVIPEFVLLFFDPEAKVNLSVTGGTCFLNAVTNDTQVAFIIQPPESTQCSQLIVGARGLGSALVTVRDVGLSAPAAASALVRVADVDWIKIIPEQELSLMVGTTERFDIVAGMHDGCIFDSSQYMYMKIKVHLEDGILELVSENYSPINGEWVVFGPKFSVRALNIGITTLYVSVRQKSGYELLSQLVKVEVYKPLKLHPEYIYLVPGAAYLLTVKGGPKIGASVEYGSMHEGIAVVQKSSGKLSANSIGNATVQAAIYGNGGILICEAYGRVEVGIPSAMTLNLQSDRLCIGCKMPVFPAIPEGDLFSFYEVCRDYKWMVENEKVLSFESAASLHSDVHKASLSCLGNDHPCYSDERDIGFINVLIGRSAGKARVSISVSCDFVLNGYRQPVSYNASESLTVVSDPPLALGIPITWVLPPFYTSSELLPRSSDTYGQVDFHKRKATTTYSMLRACGGNGLLRQAGITIDGSKIRTKESNDLDCIEANDRSTGRTVIASCVRTAEVSQIRVTTPESSFHVAYLPVNAEMELIVSYSDDLGYPFSEAFGVVPLDIETNNPDVISAFMPKVDTGMHGSNEHVTLQAKRPGKALVRISIDHNPRKADFMLVSVGAQLWPRNPVLHVGHYLNFSILGDGLDGLQSGQWLSSNESVLSVNRITGESHASDEGTAEVIFEGMNLKLQTTVTVLKVEQIIVGAPTETLTNIQFPSKGYKFLVKFSDSLDYKFEAPRNQLEVPYNCKVDPPYVGYAKPWSDHVTGNSYCLFFPYSPKSLLSLTSNSNVRLEETTSSGGFIYISIIASLREAPYIMGSAHALFVGGFSIAEVGKVNLTPDSNKSLITVMGNTDVKVNWNAKDLLLVSPLSIVGFGFGGRAEYEVKVLKNQRFTDKITIVLPSTDQTAEIDVSYEPGERSGIREITWPAILVCAAILMLTVIIFMRLLDKPARSAPLRQGAAAASSVAVGPATPERTSAGNVRSSPHTPQRFMEYVRRTVDETPYYKREGRRRFDPQYTY</sequence>
<feature type="region of interest" description="Disordered" evidence="9">
    <location>
        <begin position="1929"/>
        <end position="1951"/>
    </location>
</feature>
<evidence type="ECO:0000256" key="10">
    <source>
        <dbReference type="SAM" id="Phobius"/>
    </source>
</evidence>
<keyword evidence="4 11" id="KW-0732">Signal</keyword>
<evidence type="ECO:0000313" key="14">
    <source>
        <dbReference type="RefSeq" id="XP_008807451.2"/>
    </source>
</evidence>
<dbReference type="SUPFAM" id="SSF49373">
    <property type="entry name" value="Invasin/intimin cell-adhesion fragments"/>
    <property type="match status" value="1"/>
</dbReference>
<feature type="domain" description="BIG2" evidence="12">
    <location>
        <begin position="1165"/>
        <end position="1241"/>
    </location>
</feature>
<dbReference type="KEGG" id="pda:103719817"/>
<reference evidence="13" key="1">
    <citation type="journal article" date="2019" name="Nat. Commun.">
        <title>Genome-wide association mapping of date palm fruit traits.</title>
        <authorList>
            <person name="Hazzouri K.M."/>
            <person name="Gros-Balthazard M."/>
            <person name="Flowers J.M."/>
            <person name="Copetti D."/>
            <person name="Lemansour A."/>
            <person name="Lebrun M."/>
            <person name="Masmoudi K."/>
            <person name="Ferrand S."/>
            <person name="Dhar M.I."/>
            <person name="Fresquez Z.A."/>
            <person name="Rosas U."/>
            <person name="Zhang J."/>
            <person name="Talag J."/>
            <person name="Lee S."/>
            <person name="Kudrna D."/>
            <person name="Powell R.F."/>
            <person name="Leitch I.J."/>
            <person name="Krueger R.R."/>
            <person name="Wing R.A."/>
            <person name="Amiri K.M.A."/>
            <person name="Purugganan M.D."/>
        </authorList>
    </citation>
    <scope>NUCLEOTIDE SEQUENCE [LARGE SCALE GENOMIC DNA]</scope>
    <source>
        <strain evidence="13">cv. Khalas</strain>
    </source>
</reference>
<dbReference type="Proteomes" id="UP000228380">
    <property type="component" value="Chromosome 11"/>
</dbReference>
<evidence type="ECO:0000256" key="8">
    <source>
        <dbReference type="ARBA" id="ARBA00023242"/>
    </source>
</evidence>
<dbReference type="InterPro" id="IPR003343">
    <property type="entry name" value="Big_2"/>
</dbReference>
<feature type="compositionally biased region" description="Polar residues" evidence="9">
    <location>
        <begin position="1938"/>
        <end position="1951"/>
    </location>
</feature>
<keyword evidence="6 10" id="KW-0472">Membrane</keyword>
<feature type="domain" description="BIG2" evidence="12">
    <location>
        <begin position="480"/>
        <end position="557"/>
    </location>
</feature>
<keyword evidence="8" id="KW-0539">Nucleus</keyword>
<feature type="chain" id="PRO_5034026210" evidence="11">
    <location>
        <begin position="28"/>
        <end position="1983"/>
    </location>
</feature>
<keyword evidence="3 10" id="KW-0812">Transmembrane</keyword>
<name>A0A8B7CVG7_PHODC</name>
<keyword evidence="7" id="KW-0325">Glycoprotein</keyword>
<dbReference type="InterPro" id="IPR055096">
    <property type="entry name" value="Ig_NUP210_1st"/>
</dbReference>
<dbReference type="Pfam" id="PF24425">
    <property type="entry name" value="Ig_GP210_15th"/>
    <property type="match status" value="1"/>
</dbReference>
<comment type="subcellular location">
    <subcellularLocation>
        <location evidence="1">Nucleus membrane</location>
        <topology evidence="1">Single-pass membrane protein</topology>
    </subcellularLocation>
</comment>
<protein>
    <submittedName>
        <fullName evidence="14">LOW QUALITY PROTEIN: nuclear pore complex protein GP210</fullName>
    </submittedName>
</protein>
<evidence type="ECO:0000256" key="3">
    <source>
        <dbReference type="ARBA" id="ARBA00022692"/>
    </source>
</evidence>
<dbReference type="Pfam" id="PF22967">
    <property type="entry name" value="Ig_NUP210_1st"/>
    <property type="match status" value="1"/>
</dbReference>
<feature type="signal peptide" evidence="11">
    <location>
        <begin position="1"/>
        <end position="27"/>
    </location>
</feature>
<dbReference type="Gene3D" id="2.60.40.1080">
    <property type="match status" value="1"/>
</dbReference>
<dbReference type="PANTHER" id="PTHR23019">
    <property type="entry name" value="NUCLEAR PORE MEMBRANE GLYCOPROTEIN GP210-RELATED"/>
    <property type="match status" value="1"/>
</dbReference>
<evidence type="ECO:0000313" key="13">
    <source>
        <dbReference type="Proteomes" id="UP000228380"/>
    </source>
</evidence>
<dbReference type="SMART" id="SM00635">
    <property type="entry name" value="BID_2"/>
    <property type="match status" value="3"/>
</dbReference>
<evidence type="ECO:0000256" key="2">
    <source>
        <dbReference type="ARBA" id="ARBA00007313"/>
    </source>
</evidence>
<dbReference type="RefSeq" id="XP_008807451.2">
    <property type="nucleotide sequence ID" value="XM_008809229.4"/>
</dbReference>
<proteinExistence type="inferred from homology"/>
<dbReference type="InterPro" id="IPR056233">
    <property type="entry name" value="Ig_GP210_16th"/>
</dbReference>
<dbReference type="Pfam" id="PF26182">
    <property type="entry name" value="Ig_NUP210_5th"/>
    <property type="match status" value="1"/>
</dbReference>
<evidence type="ECO:0000256" key="1">
    <source>
        <dbReference type="ARBA" id="ARBA00004590"/>
    </source>
</evidence>
<dbReference type="InterPro" id="IPR055099">
    <property type="entry name" value="Ig_NUP210_7th"/>
</dbReference>
<dbReference type="Pfam" id="PF24427">
    <property type="entry name" value="Ig_GP210_16th"/>
    <property type="match status" value="1"/>
</dbReference>
<dbReference type="Pfam" id="PF22963">
    <property type="entry name" value="Ig_NUP210_3rd"/>
    <property type="match status" value="1"/>
</dbReference>
<evidence type="ECO:0000256" key="9">
    <source>
        <dbReference type="SAM" id="MobiDB-lite"/>
    </source>
</evidence>
<evidence type="ECO:0000256" key="5">
    <source>
        <dbReference type="ARBA" id="ARBA00022989"/>
    </source>
</evidence>
<dbReference type="GeneID" id="103719817"/>
<evidence type="ECO:0000256" key="7">
    <source>
        <dbReference type="ARBA" id="ARBA00023180"/>
    </source>
</evidence>
<dbReference type="InterPro" id="IPR008964">
    <property type="entry name" value="Invasin/intimin_cell_adhesion"/>
</dbReference>
<evidence type="ECO:0000256" key="4">
    <source>
        <dbReference type="ARBA" id="ARBA00022729"/>
    </source>
</evidence>
<organism evidence="13 14">
    <name type="scientific">Phoenix dactylifera</name>
    <name type="common">Date palm</name>
    <dbReference type="NCBI Taxonomy" id="42345"/>
    <lineage>
        <taxon>Eukaryota</taxon>
        <taxon>Viridiplantae</taxon>
        <taxon>Streptophyta</taxon>
        <taxon>Embryophyta</taxon>
        <taxon>Tracheophyta</taxon>
        <taxon>Spermatophyta</taxon>
        <taxon>Magnoliopsida</taxon>
        <taxon>Liliopsida</taxon>
        <taxon>Arecaceae</taxon>
        <taxon>Coryphoideae</taxon>
        <taxon>Phoeniceae</taxon>
        <taxon>Phoenix</taxon>
    </lineage>
</organism>
<dbReference type="InterPro" id="IPR055097">
    <property type="entry name" value="Ig_NUP210_2nd"/>
</dbReference>
<dbReference type="GO" id="GO:0031965">
    <property type="term" value="C:nuclear membrane"/>
    <property type="evidence" value="ECO:0007669"/>
    <property type="project" value="UniProtKB-SubCell"/>
</dbReference>
<reference evidence="14" key="2">
    <citation type="submission" date="2025-08" db="UniProtKB">
        <authorList>
            <consortium name="RefSeq"/>
        </authorList>
    </citation>
    <scope>IDENTIFICATION</scope>
    <source>
        <tissue evidence="14">Young leaves</tissue>
    </source>
</reference>
<dbReference type="InterPro" id="IPR055098">
    <property type="entry name" value="Ig_NUP210_3rd"/>
</dbReference>
<evidence type="ECO:0000256" key="11">
    <source>
        <dbReference type="SAM" id="SignalP"/>
    </source>
</evidence>
<keyword evidence="13" id="KW-1185">Reference proteome</keyword>
<accession>A0A8B7CVG7</accession>
<evidence type="ECO:0000259" key="12">
    <source>
        <dbReference type="SMART" id="SM00635"/>
    </source>
</evidence>
<dbReference type="PANTHER" id="PTHR23019:SF0">
    <property type="entry name" value="NUCLEAR PORE MEMBRANE GLYCOPROTEIN 210"/>
    <property type="match status" value="1"/>
</dbReference>
<dbReference type="Pfam" id="PF22969">
    <property type="entry name" value="Ig_NUP210_2nd"/>
    <property type="match status" value="1"/>
</dbReference>
<comment type="similarity">
    <text evidence="2">Belongs to the NUP210 family.</text>
</comment>
<gene>
    <name evidence="14" type="primary">LOC103719817</name>
</gene>
<dbReference type="InterPro" id="IPR056232">
    <property type="entry name" value="Ig_GP210_15th"/>
</dbReference>
<dbReference type="InterPro" id="IPR045197">
    <property type="entry name" value="NUP210-like"/>
</dbReference>
<feature type="transmembrane region" description="Helical" evidence="10">
    <location>
        <begin position="1888"/>
        <end position="1911"/>
    </location>
</feature>
<dbReference type="Pfam" id="PF22962">
    <property type="entry name" value="Ig_NUP210_7th"/>
    <property type="match status" value="1"/>
</dbReference>